<dbReference type="Proteomes" id="UP000054538">
    <property type="component" value="Unassembled WGS sequence"/>
</dbReference>
<dbReference type="NCBIfam" id="TIGR00087">
    <property type="entry name" value="surE"/>
    <property type="match status" value="1"/>
</dbReference>
<evidence type="ECO:0000259" key="1">
    <source>
        <dbReference type="Pfam" id="PF01975"/>
    </source>
</evidence>
<protein>
    <recommendedName>
        <fullName evidence="1">Survival protein SurE-like phosphatase/nucleotidase domain-containing protein</fullName>
    </recommendedName>
</protein>
<dbReference type="InParanoid" id="A0A0D0DMT2"/>
<evidence type="ECO:0000313" key="3">
    <source>
        <dbReference type="Proteomes" id="UP000054538"/>
    </source>
</evidence>
<feature type="domain" description="Survival protein SurE-like phosphatase/nucleotidase" evidence="1">
    <location>
        <begin position="11"/>
        <end position="235"/>
    </location>
</feature>
<dbReference type="GO" id="GO:0000932">
    <property type="term" value="C:P-body"/>
    <property type="evidence" value="ECO:0007669"/>
    <property type="project" value="TreeGrafter"/>
</dbReference>
<evidence type="ECO:0000313" key="2">
    <source>
        <dbReference type="EMBL" id="KIK92968.1"/>
    </source>
</evidence>
<dbReference type="SUPFAM" id="SSF64167">
    <property type="entry name" value="SurE-like"/>
    <property type="match status" value="1"/>
</dbReference>
<reference evidence="3" key="2">
    <citation type="submission" date="2015-01" db="EMBL/GenBank/DDBJ databases">
        <title>Evolutionary Origins and Diversification of the Mycorrhizal Mutualists.</title>
        <authorList>
            <consortium name="DOE Joint Genome Institute"/>
            <consortium name="Mycorrhizal Genomics Consortium"/>
            <person name="Kohler A."/>
            <person name="Kuo A."/>
            <person name="Nagy L.G."/>
            <person name="Floudas D."/>
            <person name="Copeland A."/>
            <person name="Barry K.W."/>
            <person name="Cichocki N."/>
            <person name="Veneault-Fourrey C."/>
            <person name="LaButti K."/>
            <person name="Lindquist E.A."/>
            <person name="Lipzen A."/>
            <person name="Lundell T."/>
            <person name="Morin E."/>
            <person name="Murat C."/>
            <person name="Riley R."/>
            <person name="Ohm R."/>
            <person name="Sun H."/>
            <person name="Tunlid A."/>
            <person name="Henrissat B."/>
            <person name="Grigoriev I.V."/>
            <person name="Hibbett D.S."/>
            <person name="Martin F."/>
        </authorList>
    </citation>
    <scope>NUCLEOTIDE SEQUENCE [LARGE SCALE GENOMIC DNA]</scope>
    <source>
        <strain evidence="3">Ve08.2h10</strain>
    </source>
</reference>
<dbReference type="GO" id="GO:0016787">
    <property type="term" value="F:hydrolase activity"/>
    <property type="evidence" value="ECO:0007669"/>
    <property type="project" value="InterPro"/>
</dbReference>
<accession>A0A0D0DMT2</accession>
<proteinExistence type="predicted"/>
<dbReference type="OrthoDB" id="202825at2759"/>
<dbReference type="AlphaFoldDB" id="A0A0D0DMT2"/>
<reference evidence="2 3" key="1">
    <citation type="submission" date="2014-04" db="EMBL/GenBank/DDBJ databases">
        <authorList>
            <consortium name="DOE Joint Genome Institute"/>
            <person name="Kuo A."/>
            <person name="Kohler A."/>
            <person name="Jargeat P."/>
            <person name="Nagy L.G."/>
            <person name="Floudas D."/>
            <person name="Copeland A."/>
            <person name="Barry K.W."/>
            <person name="Cichocki N."/>
            <person name="Veneault-Fourrey C."/>
            <person name="LaButti K."/>
            <person name="Lindquist E.A."/>
            <person name="Lipzen A."/>
            <person name="Lundell T."/>
            <person name="Morin E."/>
            <person name="Murat C."/>
            <person name="Sun H."/>
            <person name="Tunlid A."/>
            <person name="Henrissat B."/>
            <person name="Grigoriev I.V."/>
            <person name="Hibbett D.S."/>
            <person name="Martin F."/>
            <person name="Nordberg H.P."/>
            <person name="Cantor M.N."/>
            <person name="Hua S.X."/>
        </authorList>
    </citation>
    <scope>NUCLEOTIDE SEQUENCE [LARGE SCALE GENOMIC DNA]</scope>
    <source>
        <strain evidence="2 3">Ve08.2h10</strain>
    </source>
</reference>
<gene>
    <name evidence="2" type="ORF">PAXRUDRAFT_829452</name>
</gene>
<name>A0A0D0DMT2_9AGAM</name>
<dbReference type="HOGENOM" id="CLU_049222_2_0_1"/>
<organism evidence="2 3">
    <name type="scientific">Paxillus rubicundulus Ve08.2h10</name>
    <dbReference type="NCBI Taxonomy" id="930991"/>
    <lineage>
        <taxon>Eukaryota</taxon>
        <taxon>Fungi</taxon>
        <taxon>Dikarya</taxon>
        <taxon>Basidiomycota</taxon>
        <taxon>Agaricomycotina</taxon>
        <taxon>Agaricomycetes</taxon>
        <taxon>Agaricomycetidae</taxon>
        <taxon>Boletales</taxon>
        <taxon>Paxilineae</taxon>
        <taxon>Paxillaceae</taxon>
        <taxon>Paxillus</taxon>
    </lineage>
</organism>
<dbReference type="PANTHER" id="PTHR47551:SF1">
    <property type="entry name" value="TUBULIN--TYROSINE LIGASE PBY1-RELATED"/>
    <property type="match status" value="1"/>
</dbReference>
<dbReference type="Gene3D" id="3.40.1210.10">
    <property type="entry name" value="Survival protein SurE-like phosphatase/nucleotidase"/>
    <property type="match status" value="1"/>
</dbReference>
<dbReference type="STRING" id="930991.A0A0D0DMT2"/>
<dbReference type="Pfam" id="PF01975">
    <property type="entry name" value="SurE"/>
    <property type="match status" value="1"/>
</dbReference>
<dbReference type="InterPro" id="IPR002828">
    <property type="entry name" value="SurE-like_Pase/nucleotidase"/>
</dbReference>
<dbReference type="InterPro" id="IPR036523">
    <property type="entry name" value="SurE-like_sf"/>
</dbReference>
<keyword evidence="3" id="KW-1185">Reference proteome</keyword>
<dbReference type="PANTHER" id="PTHR47551">
    <property type="entry name" value="TUBULIN--TYROSINE LIGASE PBY1-RELATED"/>
    <property type="match status" value="1"/>
</dbReference>
<sequence length="344" mass="37510">MSLPKKPRVTVLLVNDDGPPGAESPYILGLYRHLTVDLNWDVKVVVPSSQKSWIGKAYHITEITRGKYFYPRRPDGVQGETSDTPRELKEDEIAEWILLDGTPATCANVALHNLYPGEIDLVISGPNFGRNTSAAFSLSSGTIGAAMDGALSRTRAIAVSYGNVLHPTPVELHEPAHKLSTRIIEYLWTNWGKDPAGMRDGEVDLYNVNLPMIHKLAEPEGLQVYWTHTWRNSYTRLFKAVTTVSQTTREIPPEGPDSISEVTSRGNTTSSISIAASRCLLFKFAPDIQALVTPDLSTVPVGTDGWAFGMGHASVTPMRACFAELGSGEVGNTQNQGAPLLLKL</sequence>
<dbReference type="EMBL" id="KN825225">
    <property type="protein sequence ID" value="KIK92968.1"/>
    <property type="molecule type" value="Genomic_DNA"/>
</dbReference>
<dbReference type="InterPro" id="IPR027746">
    <property type="entry name" value="TTL"/>
</dbReference>